<evidence type="ECO:0000259" key="1">
    <source>
        <dbReference type="Pfam" id="PF01850"/>
    </source>
</evidence>
<protein>
    <submittedName>
        <fullName evidence="2">Type II toxin-antitoxin system VapC family toxin</fullName>
    </submittedName>
</protein>
<keyword evidence="3" id="KW-1185">Reference proteome</keyword>
<dbReference type="InterPro" id="IPR052919">
    <property type="entry name" value="TA_system_RNase"/>
</dbReference>
<organism evidence="2 3">
    <name type="scientific">Thiorhodococcus minor</name>
    <dbReference type="NCBI Taxonomy" id="57489"/>
    <lineage>
        <taxon>Bacteria</taxon>
        <taxon>Pseudomonadati</taxon>
        <taxon>Pseudomonadota</taxon>
        <taxon>Gammaproteobacteria</taxon>
        <taxon>Chromatiales</taxon>
        <taxon>Chromatiaceae</taxon>
        <taxon>Thiorhodococcus</taxon>
    </lineage>
</organism>
<dbReference type="EMBL" id="JAAIJQ010000101">
    <property type="protein sequence ID" value="NEV64619.1"/>
    <property type="molecule type" value="Genomic_DNA"/>
</dbReference>
<gene>
    <name evidence="2" type="ORF">G3446_22585</name>
</gene>
<dbReference type="SUPFAM" id="SSF88723">
    <property type="entry name" value="PIN domain-like"/>
    <property type="match status" value="1"/>
</dbReference>
<proteinExistence type="predicted"/>
<dbReference type="InterPro" id="IPR041705">
    <property type="entry name" value="PIN_Sll0205"/>
</dbReference>
<dbReference type="Gene3D" id="3.40.50.1010">
    <property type="entry name" value="5'-nuclease"/>
    <property type="match status" value="1"/>
</dbReference>
<dbReference type="CDD" id="cd09872">
    <property type="entry name" value="PIN_Sll0205-like"/>
    <property type="match status" value="1"/>
</dbReference>
<dbReference type="RefSeq" id="WP_164455535.1">
    <property type="nucleotide sequence ID" value="NZ_JAAIJQ010000101.1"/>
</dbReference>
<evidence type="ECO:0000313" key="2">
    <source>
        <dbReference type="EMBL" id="NEV64619.1"/>
    </source>
</evidence>
<dbReference type="PANTHER" id="PTHR36173:SF2">
    <property type="entry name" value="RIBONUCLEASE VAPC16"/>
    <property type="match status" value="1"/>
</dbReference>
<reference evidence="2 3" key="1">
    <citation type="submission" date="2020-02" db="EMBL/GenBank/DDBJ databases">
        <title>Genome sequences of Thiorhodococcus mannitoliphagus and Thiorhodococcus minor, purple sulfur photosynthetic bacteria in the gammaproteobacterial family, Chromatiaceae.</title>
        <authorList>
            <person name="Aviles F.A."/>
            <person name="Meyer T.E."/>
            <person name="Kyndt J.A."/>
        </authorList>
    </citation>
    <scope>NUCLEOTIDE SEQUENCE [LARGE SCALE GENOMIC DNA]</scope>
    <source>
        <strain evidence="2 3">DSM 11518</strain>
    </source>
</reference>
<sequence length="153" mass="17243">MRVLTDTHILLWALLQPERLDEACREALESPEHRVFFSAVNIWEIAMKRTLDRPDFDVDPEAVHRAALETGFHELPMSALHAAAVRDLPAHHRDPFDRLLIAQARTELLMTDDPLIGRYPVERIGMLAAGNPLQLNRASTGCYPTGSKTQQPS</sequence>
<dbReference type="AlphaFoldDB" id="A0A6M0K5A8"/>
<feature type="domain" description="PIN" evidence="1">
    <location>
        <begin position="4"/>
        <end position="107"/>
    </location>
</feature>
<dbReference type="InterPro" id="IPR002716">
    <property type="entry name" value="PIN_dom"/>
</dbReference>
<comment type="caution">
    <text evidence="2">The sequence shown here is derived from an EMBL/GenBank/DDBJ whole genome shotgun (WGS) entry which is preliminary data.</text>
</comment>
<name>A0A6M0K5A8_9GAMM</name>
<dbReference type="InterPro" id="IPR029060">
    <property type="entry name" value="PIN-like_dom_sf"/>
</dbReference>
<dbReference type="Pfam" id="PF01850">
    <property type="entry name" value="PIN"/>
    <property type="match status" value="1"/>
</dbReference>
<accession>A0A6M0K5A8</accession>
<evidence type="ECO:0000313" key="3">
    <source>
        <dbReference type="Proteomes" id="UP000483379"/>
    </source>
</evidence>
<dbReference type="Proteomes" id="UP000483379">
    <property type="component" value="Unassembled WGS sequence"/>
</dbReference>
<dbReference type="PANTHER" id="PTHR36173">
    <property type="entry name" value="RIBONUCLEASE VAPC16-RELATED"/>
    <property type="match status" value="1"/>
</dbReference>